<comment type="caution">
    <text evidence="10">The sequence shown here is derived from an EMBL/GenBank/DDBJ whole genome shotgun (WGS) entry which is preliminary data.</text>
</comment>
<keyword evidence="6 9" id="KW-0505">Motor protein</keyword>
<evidence type="ECO:0000313" key="11">
    <source>
        <dbReference type="Proteomes" id="UP000617340"/>
    </source>
</evidence>
<dbReference type="GO" id="GO:0045505">
    <property type="term" value="F:dynein intermediate chain binding"/>
    <property type="evidence" value="ECO:0007669"/>
    <property type="project" value="TreeGrafter"/>
</dbReference>
<evidence type="ECO:0000256" key="8">
    <source>
        <dbReference type="ARBA" id="ARBA00058182"/>
    </source>
</evidence>
<reference evidence="10" key="1">
    <citation type="journal article" date="2020" name="G3 (Bethesda)">
        <title>High-Quality Assemblies for Three Invasive Social Wasps from the &lt;i&gt;Vespula&lt;/i&gt; Genus.</title>
        <authorList>
            <person name="Harrop T.W.R."/>
            <person name="Guhlin J."/>
            <person name="McLaughlin G.M."/>
            <person name="Permina E."/>
            <person name="Stockwell P."/>
            <person name="Gilligan J."/>
            <person name="Le Lec M.F."/>
            <person name="Gruber M.A.M."/>
            <person name="Quinn O."/>
            <person name="Lovegrove M."/>
            <person name="Duncan E.J."/>
            <person name="Remnant E.J."/>
            <person name="Van Eeckhoven J."/>
            <person name="Graham B."/>
            <person name="Knapp R.A."/>
            <person name="Langford K.W."/>
            <person name="Kronenberg Z."/>
            <person name="Press M.O."/>
            <person name="Eacker S.M."/>
            <person name="Wilson-Rankin E.E."/>
            <person name="Purcell J."/>
            <person name="Lester P.J."/>
            <person name="Dearden P.K."/>
        </authorList>
    </citation>
    <scope>NUCLEOTIDE SEQUENCE</scope>
    <source>
        <strain evidence="10">Linc-1</strain>
    </source>
</reference>
<keyword evidence="3 9" id="KW-0963">Cytoplasm</keyword>
<dbReference type="GO" id="GO:0005868">
    <property type="term" value="C:cytoplasmic dynein complex"/>
    <property type="evidence" value="ECO:0007669"/>
    <property type="project" value="TreeGrafter"/>
</dbReference>
<keyword evidence="7 9" id="KW-0206">Cytoskeleton</keyword>
<evidence type="ECO:0000256" key="3">
    <source>
        <dbReference type="ARBA" id="ARBA00022490"/>
    </source>
</evidence>
<name>A0A834K396_VESGE</name>
<evidence type="ECO:0000256" key="7">
    <source>
        <dbReference type="ARBA" id="ARBA00023212"/>
    </source>
</evidence>
<evidence type="ECO:0000256" key="5">
    <source>
        <dbReference type="ARBA" id="ARBA00023017"/>
    </source>
</evidence>
<evidence type="ECO:0000256" key="6">
    <source>
        <dbReference type="ARBA" id="ARBA00023175"/>
    </source>
</evidence>
<dbReference type="PANTHER" id="PTHR11886">
    <property type="entry name" value="DYNEIN LIGHT CHAIN"/>
    <property type="match status" value="1"/>
</dbReference>
<proteinExistence type="inferred from homology"/>
<comment type="subcellular location">
    <subcellularLocation>
        <location evidence="1 9">Cytoplasm</location>
        <location evidence="1 9">Cytoskeleton</location>
    </subcellularLocation>
</comment>
<dbReference type="SUPFAM" id="SSF54648">
    <property type="entry name" value="DLC"/>
    <property type="match status" value="1"/>
</dbReference>
<dbReference type="PROSITE" id="PS01239">
    <property type="entry name" value="DYNEIN_LIGHT_1"/>
    <property type="match status" value="1"/>
</dbReference>
<dbReference type="AlphaFoldDB" id="A0A834K396"/>
<evidence type="ECO:0000256" key="4">
    <source>
        <dbReference type="ARBA" id="ARBA00022701"/>
    </source>
</evidence>
<comment type="similarity">
    <text evidence="2 9">Belongs to the dynein light chain family.</text>
</comment>
<evidence type="ECO:0000256" key="9">
    <source>
        <dbReference type="RuleBase" id="RU365010"/>
    </source>
</evidence>
<dbReference type="InterPro" id="IPR037177">
    <property type="entry name" value="DLC_sf"/>
</dbReference>
<protein>
    <recommendedName>
        <fullName evidence="9">Dynein light chain</fullName>
    </recommendedName>
</protein>
<dbReference type="CDD" id="cd21452">
    <property type="entry name" value="DLC-like_DYNLL1_DYNLL2"/>
    <property type="match status" value="1"/>
</dbReference>
<dbReference type="GO" id="GO:0005874">
    <property type="term" value="C:microtubule"/>
    <property type="evidence" value="ECO:0007669"/>
    <property type="project" value="UniProtKB-KW"/>
</dbReference>
<comment type="function">
    <text evidence="8">Acts as a non-catalytic accessory component of a dynein complex.</text>
</comment>
<dbReference type="Gene3D" id="3.30.740.10">
    <property type="entry name" value="Protein Inhibitor Of Neuronal Nitric Oxide Synthase"/>
    <property type="match status" value="1"/>
</dbReference>
<evidence type="ECO:0000256" key="1">
    <source>
        <dbReference type="ARBA" id="ARBA00004245"/>
    </source>
</evidence>
<dbReference type="GO" id="GO:0007017">
    <property type="term" value="P:microtubule-based process"/>
    <property type="evidence" value="ECO:0007669"/>
    <property type="project" value="InterPro"/>
</dbReference>
<keyword evidence="5 9" id="KW-0243">Dynein</keyword>
<evidence type="ECO:0000256" key="2">
    <source>
        <dbReference type="ARBA" id="ARBA00010156"/>
    </source>
</evidence>
<dbReference type="PANTHER" id="PTHR11886:SF35">
    <property type="entry name" value="DYNEIN LIGHT CHAIN"/>
    <property type="match status" value="1"/>
</dbReference>
<dbReference type="Proteomes" id="UP000617340">
    <property type="component" value="Unassembled WGS sequence"/>
</dbReference>
<dbReference type="Pfam" id="PF01221">
    <property type="entry name" value="Dynein_light"/>
    <property type="match status" value="1"/>
</dbReference>
<dbReference type="EMBL" id="JACSDZ010000008">
    <property type="protein sequence ID" value="KAF7397694.1"/>
    <property type="molecule type" value="Genomic_DNA"/>
</dbReference>
<evidence type="ECO:0000313" key="10">
    <source>
        <dbReference type="EMBL" id="KAF7397694.1"/>
    </source>
</evidence>
<dbReference type="SMART" id="SM01375">
    <property type="entry name" value="Dynein_light"/>
    <property type="match status" value="1"/>
</dbReference>
<organism evidence="10 11">
    <name type="scientific">Vespula germanica</name>
    <name type="common">German yellow jacket</name>
    <name type="synonym">Paravespula germanica</name>
    <dbReference type="NCBI Taxonomy" id="30212"/>
    <lineage>
        <taxon>Eukaryota</taxon>
        <taxon>Metazoa</taxon>
        <taxon>Ecdysozoa</taxon>
        <taxon>Arthropoda</taxon>
        <taxon>Hexapoda</taxon>
        <taxon>Insecta</taxon>
        <taxon>Pterygota</taxon>
        <taxon>Neoptera</taxon>
        <taxon>Endopterygota</taxon>
        <taxon>Hymenoptera</taxon>
        <taxon>Apocrita</taxon>
        <taxon>Aculeata</taxon>
        <taxon>Vespoidea</taxon>
        <taxon>Vespidae</taxon>
        <taxon>Vespinae</taxon>
        <taxon>Vespula</taxon>
    </lineage>
</organism>
<keyword evidence="4 9" id="KW-0493">Microtubule</keyword>
<keyword evidence="11" id="KW-1185">Reference proteome</keyword>
<dbReference type="InterPro" id="IPR019763">
    <property type="entry name" value="Dynein_light_1/2_CS"/>
</dbReference>
<sequence>MSDRKAVIKNADMSEEMQQDAVDCATQALEKYNIEKDIAAFIKKEFDKKYNPTWHCIVGRNFGSYVTHETRHFIYFYLEHEITVPCVKTNCIMNMRFALKIVKHTPNEQSKKYQHYQFDIVNS</sequence>
<accession>A0A834K396</accession>
<dbReference type="InterPro" id="IPR001372">
    <property type="entry name" value="Dynein_light_chain_typ-1/2"/>
</dbReference>
<gene>
    <name evidence="10" type="ORF">HZH68_008916</name>
</gene>
<dbReference type="FunFam" id="3.30.740.10:FF:000001">
    <property type="entry name" value="Dynein light chain"/>
    <property type="match status" value="1"/>
</dbReference>